<name>A0A484L0Y3_9ASTE</name>
<dbReference type="InterPro" id="IPR009080">
    <property type="entry name" value="tRNAsynth_Ia_anticodon-bd"/>
</dbReference>
<dbReference type="EMBL" id="OOIL02000868">
    <property type="protein sequence ID" value="VFQ69965.1"/>
    <property type="molecule type" value="Genomic_DNA"/>
</dbReference>
<protein>
    <recommendedName>
        <fullName evidence="2">Methionyl-tRNA synthetase anticodon-binding domain-containing protein</fullName>
    </recommendedName>
</protein>
<dbReference type="GO" id="GO:0006431">
    <property type="term" value="P:methionyl-tRNA aminoacylation"/>
    <property type="evidence" value="ECO:0007669"/>
    <property type="project" value="TreeGrafter"/>
</dbReference>
<dbReference type="GO" id="GO:0005524">
    <property type="term" value="F:ATP binding"/>
    <property type="evidence" value="ECO:0007669"/>
    <property type="project" value="InterPro"/>
</dbReference>
<sequence length="231" mass="25596">MFSWDDLQAKLNHELADNVGNLINRVLTFIAKPPGKGYDSVIPDLLEAEIEEVDLSLSSKIDVFVHEYLEAMEKGKLKKGLEVAMKISQAGNQYFQGNKVWELYKENSLRCGVVVKTLAGVVGILAYLLEPFMPSFTIEVLRQLDLPMAEISSLLDERGEIQMPWNVIPVGHQIGTPRPLFKELKDEEVEALKKRFSGNQGDRGANTAPGATARNITKAGKSKLEVDPVAC</sequence>
<dbReference type="GO" id="GO:0005829">
    <property type="term" value="C:cytosol"/>
    <property type="evidence" value="ECO:0007669"/>
    <property type="project" value="TreeGrafter"/>
</dbReference>
<keyword evidence="4" id="KW-1185">Reference proteome</keyword>
<dbReference type="SUPFAM" id="SSF47323">
    <property type="entry name" value="Anticodon-binding domain of a subclass of class I aminoacyl-tRNA synthetases"/>
    <property type="match status" value="1"/>
</dbReference>
<evidence type="ECO:0000256" key="1">
    <source>
        <dbReference type="SAM" id="MobiDB-lite"/>
    </source>
</evidence>
<dbReference type="InterPro" id="IPR023458">
    <property type="entry name" value="Met-tRNA_ligase_1"/>
</dbReference>
<dbReference type="Gene3D" id="1.10.730.10">
    <property type="entry name" value="Isoleucyl-tRNA Synthetase, Domain 1"/>
    <property type="match status" value="1"/>
</dbReference>
<dbReference type="InterPro" id="IPR041872">
    <property type="entry name" value="Anticodon_Met"/>
</dbReference>
<gene>
    <name evidence="3" type="ORF">CCAM_LOCUS11741</name>
</gene>
<dbReference type="GO" id="GO:0017101">
    <property type="term" value="C:aminoacyl-tRNA synthetase multienzyme complex"/>
    <property type="evidence" value="ECO:0007669"/>
    <property type="project" value="TreeGrafter"/>
</dbReference>
<evidence type="ECO:0000313" key="3">
    <source>
        <dbReference type="EMBL" id="VFQ69965.1"/>
    </source>
</evidence>
<dbReference type="Proteomes" id="UP000595140">
    <property type="component" value="Unassembled WGS sequence"/>
</dbReference>
<dbReference type="PANTHER" id="PTHR45765:SF1">
    <property type="entry name" value="METHIONINE--TRNA LIGASE, CYTOPLASMIC"/>
    <property type="match status" value="1"/>
</dbReference>
<dbReference type="GO" id="GO:0004825">
    <property type="term" value="F:methionine-tRNA ligase activity"/>
    <property type="evidence" value="ECO:0007669"/>
    <property type="project" value="InterPro"/>
</dbReference>
<evidence type="ECO:0000313" key="4">
    <source>
        <dbReference type="Proteomes" id="UP000595140"/>
    </source>
</evidence>
<accession>A0A484L0Y3</accession>
<dbReference type="AlphaFoldDB" id="A0A484L0Y3"/>
<dbReference type="Pfam" id="PF19303">
    <property type="entry name" value="Anticodon_3"/>
    <property type="match status" value="1"/>
</dbReference>
<feature type="domain" description="Methionyl-tRNA synthetase anticodon-binding" evidence="2">
    <location>
        <begin position="51"/>
        <end position="200"/>
    </location>
</feature>
<organism evidence="3 4">
    <name type="scientific">Cuscuta campestris</name>
    <dbReference type="NCBI Taxonomy" id="132261"/>
    <lineage>
        <taxon>Eukaryota</taxon>
        <taxon>Viridiplantae</taxon>
        <taxon>Streptophyta</taxon>
        <taxon>Embryophyta</taxon>
        <taxon>Tracheophyta</taxon>
        <taxon>Spermatophyta</taxon>
        <taxon>Magnoliopsida</taxon>
        <taxon>eudicotyledons</taxon>
        <taxon>Gunneridae</taxon>
        <taxon>Pentapetalae</taxon>
        <taxon>asterids</taxon>
        <taxon>lamiids</taxon>
        <taxon>Solanales</taxon>
        <taxon>Convolvulaceae</taxon>
        <taxon>Cuscuteae</taxon>
        <taxon>Cuscuta</taxon>
        <taxon>Cuscuta subgen. Grammica</taxon>
        <taxon>Cuscuta sect. Cleistogrammica</taxon>
    </lineage>
</organism>
<reference evidence="3 4" key="1">
    <citation type="submission" date="2018-04" db="EMBL/GenBank/DDBJ databases">
        <authorList>
            <person name="Vogel A."/>
        </authorList>
    </citation>
    <scope>NUCLEOTIDE SEQUENCE [LARGE SCALE GENOMIC DNA]</scope>
</reference>
<dbReference type="CDD" id="cd07957">
    <property type="entry name" value="Anticodon_Ia_Met"/>
    <property type="match status" value="1"/>
</dbReference>
<evidence type="ECO:0000259" key="2">
    <source>
        <dbReference type="Pfam" id="PF19303"/>
    </source>
</evidence>
<dbReference type="PANTHER" id="PTHR45765">
    <property type="entry name" value="METHIONINE--TRNA LIGASE"/>
    <property type="match status" value="1"/>
</dbReference>
<feature type="compositionally biased region" description="Basic and acidic residues" evidence="1">
    <location>
        <begin position="222"/>
        <end position="231"/>
    </location>
</feature>
<proteinExistence type="predicted"/>
<dbReference type="OrthoDB" id="5844513at2759"/>
<feature type="region of interest" description="Disordered" evidence="1">
    <location>
        <begin position="196"/>
        <end position="231"/>
    </location>
</feature>